<sequence>MSAPALAVEMRDVRKSYNTPGGTIHAVDSMTLRAEPHRIHALLGPNGAGKTTSLEMIVGLRRPDQGVVRTLGLDPATAGRELSTRVAIQPQEAKIFERLRVGELMTLWSSFYTHPRPAEEVLDSLELTNYVNREVTKLSGGTRQRLNVALAMVANPELLILDEPSTGLDPRAREHLWSVLASWRDRGLTIVMSTHSMEEATALADSVFIIDHGSCASAGTPEELIRTLAGGPAVHFQIVRELDDADTARLRQLGELVINADRTGHLTTDRTDEALAVLAADGRCRDLRIQVPTLADAYFAATGNQLTSPEPAGV</sequence>
<dbReference type="SUPFAM" id="SSF52540">
    <property type="entry name" value="P-loop containing nucleoside triphosphate hydrolases"/>
    <property type="match status" value="1"/>
</dbReference>
<keyword evidence="3" id="KW-0547">Nucleotide-binding</keyword>
<gene>
    <name evidence="7" type="ORF">SAMN05216355_1321</name>
</gene>
<dbReference type="SMART" id="SM00382">
    <property type="entry name" value="AAA"/>
    <property type="match status" value="1"/>
</dbReference>
<dbReference type="InterPro" id="IPR003439">
    <property type="entry name" value="ABC_transporter-like_ATP-bd"/>
</dbReference>
<keyword evidence="5" id="KW-0046">Antibiotic resistance</keyword>
<dbReference type="InterPro" id="IPR003593">
    <property type="entry name" value="AAA+_ATPase"/>
</dbReference>
<dbReference type="InterPro" id="IPR050763">
    <property type="entry name" value="ABC_transporter_ATP-binding"/>
</dbReference>
<evidence type="ECO:0000313" key="7">
    <source>
        <dbReference type="EMBL" id="SDN94954.1"/>
    </source>
</evidence>
<dbReference type="GO" id="GO:0046677">
    <property type="term" value="P:response to antibiotic"/>
    <property type="evidence" value="ECO:0007669"/>
    <property type="project" value="UniProtKB-KW"/>
</dbReference>
<dbReference type="RefSeq" id="WP_245690738.1">
    <property type="nucleotide sequence ID" value="NZ_FNIM01000032.1"/>
</dbReference>
<dbReference type="PANTHER" id="PTHR42711:SF17">
    <property type="entry name" value="ABC TRANSPORTER ATP-BINDING PROTEIN"/>
    <property type="match status" value="1"/>
</dbReference>
<evidence type="ECO:0000259" key="6">
    <source>
        <dbReference type="PROSITE" id="PS50893"/>
    </source>
</evidence>
<accession>A0A1H0FK18</accession>
<evidence type="ECO:0000256" key="2">
    <source>
        <dbReference type="ARBA" id="ARBA00022448"/>
    </source>
</evidence>
<dbReference type="GO" id="GO:0005524">
    <property type="term" value="F:ATP binding"/>
    <property type="evidence" value="ECO:0007669"/>
    <property type="project" value="UniProtKB-KW"/>
</dbReference>
<name>A0A1H0FK18_9ACTO</name>
<dbReference type="AlphaFoldDB" id="A0A1H0FK18"/>
<keyword evidence="8" id="KW-1185">Reference proteome</keyword>
<dbReference type="CDD" id="cd03230">
    <property type="entry name" value="ABC_DR_subfamily_A"/>
    <property type="match status" value="1"/>
</dbReference>
<dbReference type="GO" id="GO:0005886">
    <property type="term" value="C:plasma membrane"/>
    <property type="evidence" value="ECO:0007669"/>
    <property type="project" value="UniProtKB-SubCell"/>
</dbReference>
<feature type="domain" description="ABC transporter" evidence="6">
    <location>
        <begin position="8"/>
        <end position="237"/>
    </location>
</feature>
<proteinExistence type="predicted"/>
<evidence type="ECO:0000256" key="1">
    <source>
        <dbReference type="ARBA" id="ARBA00004202"/>
    </source>
</evidence>
<dbReference type="PROSITE" id="PS50893">
    <property type="entry name" value="ABC_TRANSPORTER_2"/>
    <property type="match status" value="1"/>
</dbReference>
<evidence type="ECO:0000256" key="3">
    <source>
        <dbReference type="ARBA" id="ARBA00022741"/>
    </source>
</evidence>
<organism evidence="7 8">
    <name type="scientific">Actinomyces ruminicola</name>
    <dbReference type="NCBI Taxonomy" id="332524"/>
    <lineage>
        <taxon>Bacteria</taxon>
        <taxon>Bacillati</taxon>
        <taxon>Actinomycetota</taxon>
        <taxon>Actinomycetes</taxon>
        <taxon>Actinomycetales</taxon>
        <taxon>Actinomycetaceae</taxon>
        <taxon>Actinomyces</taxon>
    </lineage>
</organism>
<comment type="subcellular location">
    <subcellularLocation>
        <location evidence="1">Cell membrane</location>
        <topology evidence="1">Peripheral membrane protein</topology>
    </subcellularLocation>
</comment>
<evidence type="ECO:0000313" key="8">
    <source>
        <dbReference type="Proteomes" id="UP000198541"/>
    </source>
</evidence>
<dbReference type="EMBL" id="FNIM01000032">
    <property type="protein sequence ID" value="SDN94954.1"/>
    <property type="molecule type" value="Genomic_DNA"/>
</dbReference>
<keyword evidence="4 7" id="KW-0067">ATP-binding</keyword>
<keyword evidence="2" id="KW-0813">Transport</keyword>
<reference evidence="8" key="1">
    <citation type="submission" date="2016-10" db="EMBL/GenBank/DDBJ databases">
        <authorList>
            <person name="Varghese N."/>
            <person name="Submissions S."/>
        </authorList>
    </citation>
    <scope>NUCLEOTIDE SEQUENCE [LARGE SCALE GENOMIC DNA]</scope>
    <source>
        <strain evidence="8">DSM 27982</strain>
    </source>
</reference>
<dbReference type="Pfam" id="PF00005">
    <property type="entry name" value="ABC_tran"/>
    <property type="match status" value="1"/>
</dbReference>
<dbReference type="Proteomes" id="UP000198541">
    <property type="component" value="Unassembled WGS sequence"/>
</dbReference>
<dbReference type="GO" id="GO:0016887">
    <property type="term" value="F:ATP hydrolysis activity"/>
    <property type="evidence" value="ECO:0007669"/>
    <property type="project" value="InterPro"/>
</dbReference>
<dbReference type="PANTHER" id="PTHR42711">
    <property type="entry name" value="ABC TRANSPORTER ATP-BINDING PROTEIN"/>
    <property type="match status" value="1"/>
</dbReference>
<evidence type="ECO:0000256" key="4">
    <source>
        <dbReference type="ARBA" id="ARBA00022840"/>
    </source>
</evidence>
<dbReference type="Gene3D" id="3.40.50.300">
    <property type="entry name" value="P-loop containing nucleotide triphosphate hydrolases"/>
    <property type="match status" value="1"/>
</dbReference>
<evidence type="ECO:0000256" key="5">
    <source>
        <dbReference type="ARBA" id="ARBA00023251"/>
    </source>
</evidence>
<protein>
    <submittedName>
        <fullName evidence="7">ABC-2 type transport system ATP-binding protein</fullName>
    </submittedName>
</protein>
<dbReference type="InterPro" id="IPR027417">
    <property type="entry name" value="P-loop_NTPase"/>
</dbReference>